<dbReference type="SMART" id="SM00271">
    <property type="entry name" value="DnaJ"/>
    <property type="match status" value="1"/>
</dbReference>
<reference evidence="4" key="1">
    <citation type="submission" date="2017-04" db="EMBL/GenBank/DDBJ databases">
        <authorList>
            <person name="Varghese N."/>
            <person name="Submissions S."/>
        </authorList>
    </citation>
    <scope>NUCLEOTIDE SEQUENCE [LARGE SCALE GENOMIC DNA]</scope>
    <source>
        <strain evidence="4">VKM Ac-2121</strain>
    </source>
</reference>
<dbReference type="AlphaFoldDB" id="A0A1X7NQA3"/>
<protein>
    <submittedName>
        <fullName evidence="3">DnaJ domain-containing protein</fullName>
    </submittedName>
</protein>
<dbReference type="PROSITE" id="PS50076">
    <property type="entry name" value="DNAJ_2"/>
    <property type="match status" value="1"/>
</dbReference>
<sequence length="334" mass="36015">MVLAPIGRSEGSDTLEDPVPAPPSTLRKHMPDSHAARTPYEVLGVAATASDDELRRAYRRLLRETHPDTGGDAASFHAVQLAWERIGSANARNDYDRGAPAAGPQSPQQPYTGSSRPTASAVRARSYGHPGGAAREYYLRLVREWAGRGVELEDPFDPALVRSAPREVRSWLAKAQAEEATAALVGALGIAYTIWNDVAVGDGGLKIDHLVLGPSGLLALTSADWGDAVRLRKGELEGPGIAEDEKPLASLSKAARRLGRELGVRFSASVVVVPDDALDQPFEQVERGRHQGAVVIRRSLLPQLLRSGTDDPRLGGYGESFEVRTRVQSRVRFV</sequence>
<dbReference type="InterPro" id="IPR052276">
    <property type="entry name" value="Diphthamide-biosynth_chaperone"/>
</dbReference>
<organism evidence="3 4">
    <name type="scientific">Rathayibacter oskolensis</name>
    <dbReference type="NCBI Taxonomy" id="1891671"/>
    <lineage>
        <taxon>Bacteria</taxon>
        <taxon>Bacillati</taxon>
        <taxon>Actinomycetota</taxon>
        <taxon>Actinomycetes</taxon>
        <taxon>Micrococcales</taxon>
        <taxon>Microbacteriaceae</taxon>
        <taxon>Rathayibacter</taxon>
    </lineage>
</organism>
<evidence type="ECO:0000313" key="3">
    <source>
        <dbReference type="EMBL" id="SMH40209.1"/>
    </source>
</evidence>
<gene>
    <name evidence="3" type="ORF">SAMN06295885_1759</name>
</gene>
<dbReference type="SUPFAM" id="SSF46565">
    <property type="entry name" value="Chaperone J-domain"/>
    <property type="match status" value="1"/>
</dbReference>
<dbReference type="Pfam" id="PF00226">
    <property type="entry name" value="DnaJ"/>
    <property type="match status" value="1"/>
</dbReference>
<evidence type="ECO:0000256" key="1">
    <source>
        <dbReference type="SAM" id="MobiDB-lite"/>
    </source>
</evidence>
<proteinExistence type="predicted"/>
<feature type="domain" description="J" evidence="2">
    <location>
        <begin position="38"/>
        <end position="99"/>
    </location>
</feature>
<dbReference type="PANTHER" id="PTHR44240:SF10">
    <property type="entry name" value="J DOMAIN-CONTAINING PROTEIN"/>
    <property type="match status" value="1"/>
</dbReference>
<dbReference type="PRINTS" id="PR00625">
    <property type="entry name" value="JDOMAIN"/>
</dbReference>
<accession>A0A1X7NQA3</accession>
<dbReference type="Proteomes" id="UP000193711">
    <property type="component" value="Unassembled WGS sequence"/>
</dbReference>
<evidence type="ECO:0000259" key="2">
    <source>
        <dbReference type="PROSITE" id="PS50076"/>
    </source>
</evidence>
<feature type="region of interest" description="Disordered" evidence="1">
    <location>
        <begin position="1"/>
        <end position="39"/>
    </location>
</feature>
<keyword evidence="4" id="KW-1185">Reference proteome</keyword>
<feature type="region of interest" description="Disordered" evidence="1">
    <location>
        <begin position="92"/>
        <end position="128"/>
    </location>
</feature>
<dbReference type="EMBL" id="FXBM01000001">
    <property type="protein sequence ID" value="SMH40209.1"/>
    <property type="molecule type" value="Genomic_DNA"/>
</dbReference>
<dbReference type="Gene3D" id="1.10.287.110">
    <property type="entry name" value="DnaJ domain"/>
    <property type="match status" value="1"/>
</dbReference>
<dbReference type="InterPro" id="IPR001623">
    <property type="entry name" value="DnaJ_domain"/>
</dbReference>
<dbReference type="PANTHER" id="PTHR44240">
    <property type="entry name" value="DNAJ DOMAIN (PROKARYOTIC HEAT SHOCK PROTEIN)-RELATED"/>
    <property type="match status" value="1"/>
</dbReference>
<feature type="compositionally biased region" description="Low complexity" evidence="1">
    <location>
        <begin position="98"/>
        <end position="110"/>
    </location>
</feature>
<name>A0A1X7NQA3_9MICO</name>
<dbReference type="STRING" id="1891671.SAMN06295885_1759"/>
<evidence type="ECO:0000313" key="4">
    <source>
        <dbReference type="Proteomes" id="UP000193711"/>
    </source>
</evidence>
<dbReference type="InterPro" id="IPR036869">
    <property type="entry name" value="J_dom_sf"/>
</dbReference>